<keyword evidence="2" id="KW-0805">Transcription regulation</keyword>
<dbReference type="InterPro" id="IPR050950">
    <property type="entry name" value="HTH-type_LysR_regulators"/>
</dbReference>
<dbReference type="Pfam" id="PF00126">
    <property type="entry name" value="HTH_1"/>
    <property type="match status" value="1"/>
</dbReference>
<dbReference type="GO" id="GO:0005829">
    <property type="term" value="C:cytosol"/>
    <property type="evidence" value="ECO:0007669"/>
    <property type="project" value="TreeGrafter"/>
</dbReference>
<dbReference type="Pfam" id="PF03466">
    <property type="entry name" value="LysR_substrate"/>
    <property type="match status" value="1"/>
</dbReference>
<evidence type="ECO:0000256" key="1">
    <source>
        <dbReference type="ARBA" id="ARBA00009437"/>
    </source>
</evidence>
<dbReference type="InterPro" id="IPR036390">
    <property type="entry name" value="WH_DNA-bd_sf"/>
</dbReference>
<dbReference type="KEGG" id="cva:CVAR_1270"/>
<dbReference type="STRING" id="858619.CVAR_1270"/>
<dbReference type="CDD" id="cd05466">
    <property type="entry name" value="PBP2_LTTR_substrate"/>
    <property type="match status" value="1"/>
</dbReference>
<dbReference type="PROSITE" id="PS50931">
    <property type="entry name" value="HTH_LYSR"/>
    <property type="match status" value="1"/>
</dbReference>
<accession>G0HBA8</accession>
<dbReference type="Gene3D" id="1.10.10.10">
    <property type="entry name" value="Winged helix-like DNA-binding domain superfamily/Winged helix DNA-binding domain"/>
    <property type="match status" value="1"/>
</dbReference>
<dbReference type="HOGENOM" id="CLU_039613_6_2_11"/>
<protein>
    <submittedName>
        <fullName evidence="6">LysR DNA-binding transcription regulator</fullName>
    </submittedName>
</protein>
<dbReference type="SUPFAM" id="SSF46785">
    <property type="entry name" value="Winged helix' DNA-binding domain"/>
    <property type="match status" value="1"/>
</dbReference>
<dbReference type="GO" id="GO:0003700">
    <property type="term" value="F:DNA-binding transcription factor activity"/>
    <property type="evidence" value="ECO:0007669"/>
    <property type="project" value="InterPro"/>
</dbReference>
<gene>
    <name evidence="6" type="ordered locus">CVAR_1270</name>
</gene>
<dbReference type="Gene3D" id="3.40.190.290">
    <property type="match status" value="1"/>
</dbReference>
<proteinExistence type="inferred from homology"/>
<evidence type="ECO:0000256" key="4">
    <source>
        <dbReference type="ARBA" id="ARBA00023163"/>
    </source>
</evidence>
<evidence type="ECO:0000259" key="5">
    <source>
        <dbReference type="PROSITE" id="PS50931"/>
    </source>
</evidence>
<dbReference type="Proteomes" id="UP000006659">
    <property type="component" value="Chromosome"/>
</dbReference>
<evidence type="ECO:0000313" key="7">
    <source>
        <dbReference type="Proteomes" id="UP000006659"/>
    </source>
</evidence>
<evidence type="ECO:0000256" key="2">
    <source>
        <dbReference type="ARBA" id="ARBA00023015"/>
    </source>
</evidence>
<dbReference type="InterPro" id="IPR000847">
    <property type="entry name" value="LysR_HTH_N"/>
</dbReference>
<dbReference type="PANTHER" id="PTHR30419:SF31">
    <property type="entry name" value="BLR3139 PROTEIN"/>
    <property type="match status" value="1"/>
</dbReference>
<reference evidence="6 7" key="1">
    <citation type="journal article" date="2011" name="BMC Genomics">
        <title>Complete genome sequence of Corynebacterium variabile DSM 44702 isolated from the surface of smear-ripened cheeses and insights into cheese ripening and flavor generation.</title>
        <authorList>
            <person name="Schroeder J."/>
            <person name="Maus I."/>
            <person name="Trost E."/>
            <person name="Tauch A."/>
        </authorList>
    </citation>
    <scope>NUCLEOTIDE SEQUENCE [LARGE SCALE GENOMIC DNA]</scope>
    <source>
        <strain evidence="7">DSM 44702 / JCM 12073 / NCIMB 30131</strain>
    </source>
</reference>
<dbReference type="SUPFAM" id="SSF53850">
    <property type="entry name" value="Periplasmic binding protein-like II"/>
    <property type="match status" value="1"/>
</dbReference>
<keyword evidence="3 6" id="KW-0238">DNA-binding</keyword>
<dbReference type="InterPro" id="IPR036388">
    <property type="entry name" value="WH-like_DNA-bd_sf"/>
</dbReference>
<feature type="domain" description="HTH lysR-type" evidence="5">
    <location>
        <begin position="18"/>
        <end position="76"/>
    </location>
</feature>
<dbReference type="GO" id="GO:0003677">
    <property type="term" value="F:DNA binding"/>
    <property type="evidence" value="ECO:0007669"/>
    <property type="project" value="UniProtKB-KW"/>
</dbReference>
<evidence type="ECO:0000313" key="6">
    <source>
        <dbReference type="EMBL" id="AEK36626.1"/>
    </source>
</evidence>
<dbReference type="FunFam" id="1.10.10.10:FF:000001">
    <property type="entry name" value="LysR family transcriptional regulator"/>
    <property type="match status" value="1"/>
</dbReference>
<dbReference type="InterPro" id="IPR005119">
    <property type="entry name" value="LysR_subst-bd"/>
</dbReference>
<dbReference type="EMBL" id="CP002917">
    <property type="protein sequence ID" value="AEK36626.1"/>
    <property type="molecule type" value="Genomic_DNA"/>
</dbReference>
<keyword evidence="4" id="KW-0804">Transcription</keyword>
<comment type="similarity">
    <text evidence="1">Belongs to the LysR transcriptional regulatory family.</text>
</comment>
<dbReference type="PANTHER" id="PTHR30419">
    <property type="entry name" value="HTH-TYPE TRANSCRIPTIONAL REGULATOR YBHD"/>
    <property type="match status" value="1"/>
</dbReference>
<dbReference type="eggNOG" id="COG0583">
    <property type="taxonomic scope" value="Bacteria"/>
</dbReference>
<organism evidence="6 7">
    <name type="scientific">Corynebacterium variabile (strain DSM 44702 / CIP 107183 / JCM 12073 / NCIMB 30131)</name>
    <name type="common">Corynebacterium mooreparkense</name>
    <dbReference type="NCBI Taxonomy" id="858619"/>
    <lineage>
        <taxon>Bacteria</taxon>
        <taxon>Bacillati</taxon>
        <taxon>Actinomycetota</taxon>
        <taxon>Actinomycetes</taxon>
        <taxon>Mycobacteriales</taxon>
        <taxon>Corynebacteriaceae</taxon>
        <taxon>Corynebacterium</taxon>
    </lineage>
</organism>
<name>G0HBA8_CORVD</name>
<dbReference type="AlphaFoldDB" id="G0HBA8"/>
<sequence>MTLQVGGTPGRWSSVSPMLLTQLEYFDALARERHFGRAAASCFVTTSTMSEAVRKLEAELGVPLVNRGRSSFQDLTPEGELLLTHVRRILADRRRLVEDLTAAGGHLTTTLRLGTIPSGDTRAAAVIARLTAAHPGIRVEVSPGIGTGGLVERLRSHDLDAAVIHPVDDVDGAVDLDGLTLTPLEPVRYAVVLTGSLLETLGPGLGPSHGSDAGRDRITAVDLAKLPVALLARGMFARACFDRATASAGVTVTPAVESDSVSSLVAFAATGQWAAVVPVGTPGTSTPDLRLLPLTDPVVELPAAVARLTTRPVTRLGNAVDNAAAGVDSGDMK</sequence>
<evidence type="ECO:0000256" key="3">
    <source>
        <dbReference type="ARBA" id="ARBA00023125"/>
    </source>
</evidence>